<evidence type="ECO:0000313" key="5">
    <source>
        <dbReference type="EMBL" id="OEL24079.1"/>
    </source>
</evidence>
<evidence type="ECO:0000256" key="4">
    <source>
        <dbReference type="SAM" id="MobiDB-lite"/>
    </source>
</evidence>
<dbReference type="InterPro" id="IPR036396">
    <property type="entry name" value="Cyt_P450_sf"/>
</dbReference>
<dbReference type="EMBL" id="LWDX02040795">
    <property type="protein sequence ID" value="OEL24079.1"/>
    <property type="molecule type" value="Genomic_DNA"/>
</dbReference>
<dbReference type="GO" id="GO:0005506">
    <property type="term" value="F:iron ion binding"/>
    <property type="evidence" value="ECO:0007669"/>
    <property type="project" value="InterPro"/>
</dbReference>
<feature type="compositionally biased region" description="Gly residues" evidence="4">
    <location>
        <begin position="23"/>
        <end position="34"/>
    </location>
</feature>
<feature type="region of interest" description="Disordered" evidence="4">
    <location>
        <begin position="1"/>
        <end position="41"/>
    </location>
</feature>
<keyword evidence="5" id="KW-0503">Monooxygenase</keyword>
<reference evidence="5 6" key="1">
    <citation type="submission" date="2016-09" db="EMBL/GenBank/DDBJ databases">
        <title>The draft genome of Dichanthelium oligosanthes: A C3 panicoid grass species.</title>
        <authorList>
            <person name="Studer A.J."/>
            <person name="Schnable J.C."/>
            <person name="Brutnell T.P."/>
        </authorList>
    </citation>
    <scope>NUCLEOTIDE SEQUENCE [LARGE SCALE GENOMIC DNA]</scope>
    <source>
        <strain evidence="6">cv. Kellogg 1175</strain>
        <tissue evidence="5">Leaf</tissue>
    </source>
</reference>
<dbReference type="PANTHER" id="PTHR47955">
    <property type="entry name" value="CYTOCHROME P450 FAMILY 71 PROTEIN"/>
    <property type="match status" value="1"/>
</dbReference>
<accession>A0A1E5VG27</accession>
<proteinExistence type="inferred from homology"/>
<protein>
    <submittedName>
        <fullName evidence="5">4-hydroxyphenylacetaldehyde oxime monooxygenase</fullName>
    </submittedName>
</protein>
<dbReference type="GO" id="GO:0016705">
    <property type="term" value="F:oxidoreductase activity, acting on paired donors, with incorporation or reduction of molecular oxygen"/>
    <property type="evidence" value="ECO:0007669"/>
    <property type="project" value="InterPro"/>
</dbReference>
<keyword evidence="3" id="KW-0408">Iron</keyword>
<evidence type="ECO:0000256" key="2">
    <source>
        <dbReference type="ARBA" id="ARBA00022723"/>
    </source>
</evidence>
<evidence type="ECO:0000256" key="1">
    <source>
        <dbReference type="ARBA" id="ARBA00010617"/>
    </source>
</evidence>
<evidence type="ECO:0000313" key="6">
    <source>
        <dbReference type="Proteomes" id="UP000095767"/>
    </source>
</evidence>
<dbReference type="Proteomes" id="UP000095767">
    <property type="component" value="Unassembled WGS sequence"/>
</dbReference>
<dbReference type="AlphaFoldDB" id="A0A1E5VG27"/>
<name>A0A1E5VG27_9POAL</name>
<keyword evidence="6" id="KW-1185">Reference proteome</keyword>
<keyword evidence="2" id="KW-0479">Metal-binding</keyword>
<dbReference type="OrthoDB" id="1935897at2759"/>
<organism evidence="5 6">
    <name type="scientific">Dichanthelium oligosanthes</name>
    <dbReference type="NCBI Taxonomy" id="888268"/>
    <lineage>
        <taxon>Eukaryota</taxon>
        <taxon>Viridiplantae</taxon>
        <taxon>Streptophyta</taxon>
        <taxon>Embryophyta</taxon>
        <taxon>Tracheophyta</taxon>
        <taxon>Spermatophyta</taxon>
        <taxon>Magnoliopsida</taxon>
        <taxon>Liliopsida</taxon>
        <taxon>Poales</taxon>
        <taxon>Poaceae</taxon>
        <taxon>PACMAD clade</taxon>
        <taxon>Panicoideae</taxon>
        <taxon>Panicodae</taxon>
        <taxon>Paniceae</taxon>
        <taxon>Dichantheliinae</taxon>
        <taxon>Dichanthelium</taxon>
    </lineage>
</organism>
<keyword evidence="5" id="KW-0560">Oxidoreductase</keyword>
<comment type="caution">
    <text evidence="5">The sequence shown here is derived from an EMBL/GenBank/DDBJ whole genome shotgun (WGS) entry which is preliminary data.</text>
</comment>
<dbReference type="SUPFAM" id="SSF48264">
    <property type="entry name" value="Cytochrome P450"/>
    <property type="match status" value="1"/>
</dbReference>
<dbReference type="Gene3D" id="1.10.630.10">
    <property type="entry name" value="Cytochrome P450"/>
    <property type="match status" value="1"/>
</dbReference>
<dbReference type="PANTHER" id="PTHR47955:SF11">
    <property type="entry name" value="4-HYDROXYPHENYLACETALDEHYDE OXIME MONOOXYGENASE"/>
    <property type="match status" value="1"/>
</dbReference>
<feature type="compositionally biased region" description="Low complexity" evidence="4">
    <location>
        <begin position="10"/>
        <end position="22"/>
    </location>
</feature>
<dbReference type="STRING" id="888268.A0A1E5VG27"/>
<dbReference type="GO" id="GO:0020037">
    <property type="term" value="F:heme binding"/>
    <property type="evidence" value="ECO:0007669"/>
    <property type="project" value="InterPro"/>
</dbReference>
<comment type="similarity">
    <text evidence="1">Belongs to the cytochrome P450 family.</text>
</comment>
<evidence type="ECO:0000256" key="3">
    <source>
        <dbReference type="ARBA" id="ARBA00023004"/>
    </source>
</evidence>
<dbReference type="GO" id="GO:0004497">
    <property type="term" value="F:monooxygenase activity"/>
    <property type="evidence" value="ECO:0007669"/>
    <property type="project" value="UniProtKB-KW"/>
</dbReference>
<sequence length="136" mass="14676">MVKEMEQRQAARAGHAAAPGLSANGGGVLTGGGEGGDEDARCALLQPASHAGPRRLTYEYKDVAFATYGDHVREMRKLFILELLSMRRVQAAWDAREAQVDKLVENLTRAGPNPVALNDHIFSTVDLNGEGLSFNL</sequence>
<gene>
    <name evidence="5" type="ORF">BAE44_0014902</name>
</gene>